<evidence type="ECO:0000313" key="3">
    <source>
        <dbReference type="Proteomes" id="UP000053611"/>
    </source>
</evidence>
<dbReference type="GeneID" id="28986776"/>
<feature type="region of interest" description="Disordered" evidence="1">
    <location>
        <begin position="215"/>
        <end position="292"/>
    </location>
</feature>
<dbReference type="AlphaFoldDB" id="A0A0J0XMG1"/>
<feature type="region of interest" description="Disordered" evidence="1">
    <location>
        <begin position="1"/>
        <end position="82"/>
    </location>
</feature>
<accession>A0A0J0XMG1</accession>
<protein>
    <submittedName>
        <fullName evidence="2">Uncharacterized protein</fullName>
    </submittedName>
</protein>
<evidence type="ECO:0000313" key="2">
    <source>
        <dbReference type="EMBL" id="KLT42335.1"/>
    </source>
</evidence>
<reference evidence="2 3" key="1">
    <citation type="submission" date="2015-03" db="EMBL/GenBank/DDBJ databases">
        <title>Genomics and transcriptomics of the oil-accumulating basidiomycete yeast T. oleaginosus allow insights into substrate utilization and the diverse evolutionary trajectories of mating systems in fungi.</title>
        <authorList>
            <consortium name="DOE Joint Genome Institute"/>
            <person name="Kourist R."/>
            <person name="Kracht O."/>
            <person name="Bracharz F."/>
            <person name="Lipzen A."/>
            <person name="Nolan M."/>
            <person name="Ohm R."/>
            <person name="Grigoriev I."/>
            <person name="Sun S."/>
            <person name="Heitman J."/>
            <person name="Bruck T."/>
            <person name="Nowrousian M."/>
        </authorList>
    </citation>
    <scope>NUCLEOTIDE SEQUENCE [LARGE SCALE GENOMIC DNA]</scope>
    <source>
        <strain evidence="2 3">IBC0246</strain>
    </source>
</reference>
<feature type="compositionally biased region" description="Basic and acidic residues" evidence="1">
    <location>
        <begin position="249"/>
        <end position="259"/>
    </location>
</feature>
<gene>
    <name evidence="2" type="ORF">CC85DRAFT_318894</name>
</gene>
<organism evidence="2 3">
    <name type="scientific">Cutaneotrichosporon oleaginosum</name>
    <dbReference type="NCBI Taxonomy" id="879819"/>
    <lineage>
        <taxon>Eukaryota</taxon>
        <taxon>Fungi</taxon>
        <taxon>Dikarya</taxon>
        <taxon>Basidiomycota</taxon>
        <taxon>Agaricomycotina</taxon>
        <taxon>Tremellomycetes</taxon>
        <taxon>Trichosporonales</taxon>
        <taxon>Trichosporonaceae</taxon>
        <taxon>Cutaneotrichosporon</taxon>
    </lineage>
</organism>
<dbReference type="Proteomes" id="UP000053611">
    <property type="component" value="Unassembled WGS sequence"/>
</dbReference>
<feature type="compositionally biased region" description="Acidic residues" evidence="1">
    <location>
        <begin position="57"/>
        <end position="69"/>
    </location>
</feature>
<dbReference type="EMBL" id="KQ087206">
    <property type="protein sequence ID" value="KLT42335.1"/>
    <property type="molecule type" value="Genomic_DNA"/>
</dbReference>
<sequence>MDLRSSPKRRSAESMPGGTTARRSSRARLDTPPRGTKRRRVHSGDRTEFSETSGDSGDSESDGHDYDDELPGHPPDSLKDLRDPLMDMFEDNQLMAILARHLSARVGGVVRRSITKGVRDVIEHLDSGSSEGAQGAQEVRDLRQELTRVERRIIDTLSADTEGRQKAINDRLDQVFMSLQIMQGRLQLLEKTVAKLREDAYDQAQMINSTIAVSRPPLAMNSDSDDDGGSERPTLPSFFGDPWFFRQPVRGDREERDQGCSEACCTGSDSDCSDAESAGRPANSRPKDSRAQNISVFPMSTASYDDVNSPEGHYSLPVTLCLVIEDMTCHMLIDGLQSPSIPMYSGPSLMWILRTLGGVMNPGKRVVAAKCNEYPHDAHLNSLFGPAPRSVPIVIPEDTKVSSLIPRCSKSVPPTIKVAFVLRMRPMRRLIS</sequence>
<name>A0A0J0XMG1_9TREE</name>
<keyword evidence="3" id="KW-1185">Reference proteome</keyword>
<dbReference type="RefSeq" id="XP_018278826.1">
    <property type="nucleotide sequence ID" value="XM_018426173.1"/>
</dbReference>
<evidence type="ECO:0000256" key="1">
    <source>
        <dbReference type="SAM" id="MobiDB-lite"/>
    </source>
</evidence>
<proteinExistence type="predicted"/>